<protein>
    <submittedName>
        <fullName evidence="2">Uncharacterized protein</fullName>
    </submittedName>
</protein>
<name>A0AA39GRM5_SARSR</name>
<feature type="compositionally biased region" description="Polar residues" evidence="1">
    <location>
        <begin position="379"/>
        <end position="389"/>
    </location>
</feature>
<dbReference type="EMBL" id="JAPDFR010000001">
    <property type="protein sequence ID" value="KAK0391284.1"/>
    <property type="molecule type" value="Genomic_DNA"/>
</dbReference>
<dbReference type="Proteomes" id="UP001175261">
    <property type="component" value="Unassembled WGS sequence"/>
</dbReference>
<comment type="caution">
    <text evidence="2">The sequence shown here is derived from an EMBL/GenBank/DDBJ whole genome shotgun (WGS) entry which is preliminary data.</text>
</comment>
<evidence type="ECO:0000313" key="2">
    <source>
        <dbReference type="EMBL" id="KAK0391284.1"/>
    </source>
</evidence>
<feature type="region of interest" description="Disordered" evidence="1">
    <location>
        <begin position="264"/>
        <end position="301"/>
    </location>
</feature>
<organism evidence="2 3">
    <name type="scientific">Sarocladium strictum</name>
    <name type="common">Black bundle disease fungus</name>
    <name type="synonym">Acremonium strictum</name>
    <dbReference type="NCBI Taxonomy" id="5046"/>
    <lineage>
        <taxon>Eukaryota</taxon>
        <taxon>Fungi</taxon>
        <taxon>Dikarya</taxon>
        <taxon>Ascomycota</taxon>
        <taxon>Pezizomycotina</taxon>
        <taxon>Sordariomycetes</taxon>
        <taxon>Hypocreomycetidae</taxon>
        <taxon>Hypocreales</taxon>
        <taxon>Sarocladiaceae</taxon>
        <taxon>Sarocladium</taxon>
    </lineage>
</organism>
<keyword evidence="3" id="KW-1185">Reference proteome</keyword>
<proteinExistence type="predicted"/>
<gene>
    <name evidence="2" type="ORF">NLU13_0785</name>
</gene>
<feature type="region of interest" description="Disordered" evidence="1">
    <location>
        <begin position="378"/>
        <end position="400"/>
    </location>
</feature>
<evidence type="ECO:0000256" key="1">
    <source>
        <dbReference type="SAM" id="MobiDB-lite"/>
    </source>
</evidence>
<evidence type="ECO:0000313" key="3">
    <source>
        <dbReference type="Proteomes" id="UP001175261"/>
    </source>
</evidence>
<sequence length="560" mass="63368">MGRWAAYPSTLVRRQFHRDRCPAVVLPVQRPKWQSPRQIRRNIERLSLKSAKDLALTALPSSNALVVRPRRDNEEDPRSAVRLPWQADSSKVKKTLSGAIIPFGPQPKRSLQWIDTENAEQDKPVVASAGGRKRRLRHSLRPAKAPYDPDLMASVVHRDTVEKGGEVAVQSDAAPVKKLANVFADIRELPDLGHRAQISQPVKTDVVHQPIKEISEPEKPRDEVVSTLRFPRTFAPRSDLMKLERRRTQSSVEMSQWAEELNKVRNKDEGSRQLALVKDDDPWPSKHSEEEVKKKSTSAGSVVVQGVSPSLRPSDFSRLLPPGLPNWSMQIQKLRQVRHQYTFEPLNTYQLSFVNGEAASAYVDMLQRLQRLGKLKLESATSDAPSQSDVEPGLEPEADAKSPIGLQSYTIAPPTLQGMVIKQESVQERRYAWTRKLQNSYRLDNDSERTPIVIVDVYPPAGFKFDLSKVIFGKVGGEWDMKKPVLLRDMLACDGTDPAPAHLLNHDAKVKGRYLIKSGTLAEARRFHRYWNNRVVSWPADRFGGEADQDHVLYTSILEW</sequence>
<feature type="compositionally biased region" description="Basic and acidic residues" evidence="1">
    <location>
        <begin position="264"/>
        <end position="294"/>
    </location>
</feature>
<dbReference type="AlphaFoldDB" id="A0AA39GRM5"/>
<reference evidence="2" key="1">
    <citation type="submission" date="2022-10" db="EMBL/GenBank/DDBJ databases">
        <title>Determination and structural analysis of whole genome sequence of Sarocladium strictum F4-1.</title>
        <authorList>
            <person name="Hu L."/>
            <person name="Jiang Y."/>
        </authorList>
    </citation>
    <scope>NUCLEOTIDE SEQUENCE</scope>
    <source>
        <strain evidence="2">F4-1</strain>
    </source>
</reference>
<accession>A0AA39GRM5</accession>